<keyword evidence="2 4" id="KW-0863">Zinc-finger</keyword>
<keyword evidence="6" id="KW-1133">Transmembrane helix</keyword>
<dbReference type="InterPro" id="IPR013083">
    <property type="entry name" value="Znf_RING/FYVE/PHD"/>
</dbReference>
<name>A0A0E0KS40_ORYPU</name>
<keyword evidence="3" id="KW-0862">Zinc</keyword>
<feature type="compositionally biased region" description="Low complexity" evidence="5">
    <location>
        <begin position="384"/>
        <end position="394"/>
    </location>
</feature>
<feature type="domain" description="RING-type" evidence="7">
    <location>
        <begin position="236"/>
        <end position="282"/>
    </location>
</feature>
<evidence type="ECO:0000256" key="3">
    <source>
        <dbReference type="ARBA" id="ARBA00022833"/>
    </source>
</evidence>
<evidence type="ECO:0000313" key="8">
    <source>
        <dbReference type="EnsemblPlants" id="OPUNC04G14580.1"/>
    </source>
</evidence>
<evidence type="ECO:0000313" key="9">
    <source>
        <dbReference type="Proteomes" id="UP000026962"/>
    </source>
</evidence>
<accession>A0A0E0KS40</accession>
<evidence type="ECO:0000256" key="5">
    <source>
        <dbReference type="SAM" id="MobiDB-lite"/>
    </source>
</evidence>
<dbReference type="CDD" id="cd16448">
    <property type="entry name" value="RING-H2"/>
    <property type="match status" value="1"/>
</dbReference>
<keyword evidence="1" id="KW-0479">Metal-binding</keyword>
<reference evidence="8" key="1">
    <citation type="submission" date="2015-04" db="UniProtKB">
        <authorList>
            <consortium name="EnsemblPlants"/>
        </authorList>
    </citation>
    <scope>IDENTIFICATION</scope>
</reference>
<evidence type="ECO:0000259" key="7">
    <source>
        <dbReference type="PROSITE" id="PS50089"/>
    </source>
</evidence>
<dbReference type="PROSITE" id="PS50089">
    <property type="entry name" value="ZF_RING_2"/>
    <property type="match status" value="1"/>
</dbReference>
<dbReference type="STRING" id="4537.A0A0E0KS40"/>
<evidence type="ECO:0000256" key="4">
    <source>
        <dbReference type="PROSITE-ProRule" id="PRU00175"/>
    </source>
</evidence>
<reference evidence="8" key="2">
    <citation type="submission" date="2018-05" db="EMBL/GenBank/DDBJ databases">
        <title>OpunRS2 (Oryza punctata Reference Sequence Version 2).</title>
        <authorList>
            <person name="Zhang J."/>
            <person name="Kudrna D."/>
            <person name="Lee S."/>
            <person name="Talag J."/>
            <person name="Welchert J."/>
            <person name="Wing R.A."/>
        </authorList>
    </citation>
    <scope>NUCLEOTIDE SEQUENCE [LARGE SCALE GENOMIC DNA]</scope>
</reference>
<feature type="region of interest" description="Disordered" evidence="5">
    <location>
        <begin position="354"/>
        <end position="399"/>
    </location>
</feature>
<keyword evidence="6" id="KW-0812">Transmembrane</keyword>
<feature type="transmembrane region" description="Helical" evidence="6">
    <location>
        <begin position="87"/>
        <end position="108"/>
    </location>
</feature>
<feature type="compositionally biased region" description="Acidic residues" evidence="5">
    <location>
        <begin position="426"/>
        <end position="436"/>
    </location>
</feature>
<dbReference type="EnsemblPlants" id="OPUNC04G14580.1">
    <property type="protein sequence ID" value="OPUNC04G14580.1"/>
    <property type="gene ID" value="OPUNC04G14580"/>
</dbReference>
<dbReference type="Gene3D" id="3.30.40.10">
    <property type="entry name" value="Zinc/RING finger domain, C3HC4 (zinc finger)"/>
    <property type="match status" value="1"/>
</dbReference>
<evidence type="ECO:0000256" key="2">
    <source>
        <dbReference type="ARBA" id="ARBA00022771"/>
    </source>
</evidence>
<dbReference type="InterPro" id="IPR001841">
    <property type="entry name" value="Znf_RING"/>
</dbReference>
<feature type="region of interest" description="Disordered" evidence="5">
    <location>
        <begin position="413"/>
        <end position="436"/>
    </location>
</feature>
<evidence type="ECO:0000256" key="6">
    <source>
        <dbReference type="SAM" id="Phobius"/>
    </source>
</evidence>
<dbReference type="GO" id="GO:0061630">
    <property type="term" value="F:ubiquitin protein ligase activity"/>
    <property type="evidence" value="ECO:0007669"/>
    <property type="project" value="TreeGrafter"/>
</dbReference>
<dbReference type="PANTHER" id="PTHR45969:SF90">
    <property type="entry name" value="OJ991113_30.9 PROTEIN"/>
    <property type="match status" value="1"/>
</dbReference>
<dbReference type="HOGENOM" id="CLU_629119_0_0_1"/>
<sequence>MKRREEVVSRHHVLLRGDVPPALLRGLESGDNDEPPVVAATDVIFAGGRPASEAYLAIAIVTATFQKQKQSKARDRVRDMVPWICRLLLWVSVFVWTLSELVVYVVVFGDGEDAIPRVLIAAAVWATYHVLITFRGVGGGLRGFLHRAPPGSARNDGLEDKGCARRYKTASSSAASAATMYEGEADLLPRLVVTSGVSYGGIVGVVVAVNACVPAARVRMLAGVTTLDRALGGDDCSMCQYSMEAGAVVRTLCCACNHVFHKACIDERLRKRKHGMRCRICSRVARCVLPWKTSPANLIDRNPQRMVAGDDVHTLSCGHDFHEDCNIAKINRPEPPLVERVCFAAVCKSWRDVSAQPQAPPRARRRAIGSSTRRRRRADGGGNSAWRGAAAAQRGGKGPAVVVALQGEEERRWLGEEESRRWQQLAEEEEGDGKAG</sequence>
<evidence type="ECO:0000256" key="1">
    <source>
        <dbReference type="ARBA" id="ARBA00022723"/>
    </source>
</evidence>
<dbReference type="SUPFAM" id="SSF57850">
    <property type="entry name" value="RING/U-box"/>
    <property type="match status" value="1"/>
</dbReference>
<dbReference type="AlphaFoldDB" id="A0A0E0KS40"/>
<keyword evidence="6" id="KW-0472">Membrane</keyword>
<keyword evidence="9" id="KW-1185">Reference proteome</keyword>
<dbReference type="PANTHER" id="PTHR45969">
    <property type="entry name" value="RING ZINC FINGER PROTEIN-RELATED"/>
    <property type="match status" value="1"/>
</dbReference>
<organism evidence="8">
    <name type="scientific">Oryza punctata</name>
    <name type="common">Red rice</name>
    <dbReference type="NCBI Taxonomy" id="4537"/>
    <lineage>
        <taxon>Eukaryota</taxon>
        <taxon>Viridiplantae</taxon>
        <taxon>Streptophyta</taxon>
        <taxon>Embryophyta</taxon>
        <taxon>Tracheophyta</taxon>
        <taxon>Spermatophyta</taxon>
        <taxon>Magnoliopsida</taxon>
        <taxon>Liliopsida</taxon>
        <taxon>Poales</taxon>
        <taxon>Poaceae</taxon>
        <taxon>BOP clade</taxon>
        <taxon>Oryzoideae</taxon>
        <taxon>Oryzeae</taxon>
        <taxon>Oryzinae</taxon>
        <taxon>Oryza</taxon>
    </lineage>
</organism>
<dbReference type="Proteomes" id="UP000026962">
    <property type="component" value="Chromosome 4"/>
</dbReference>
<feature type="compositionally biased region" description="Basic residues" evidence="5">
    <location>
        <begin position="362"/>
        <end position="377"/>
    </location>
</feature>
<dbReference type="Gramene" id="OPUNC04G14580.1">
    <property type="protein sequence ID" value="OPUNC04G14580.1"/>
    <property type="gene ID" value="OPUNC04G14580"/>
</dbReference>
<protein>
    <recommendedName>
        <fullName evidence="7">RING-type domain-containing protein</fullName>
    </recommendedName>
</protein>
<dbReference type="GO" id="GO:0016567">
    <property type="term" value="P:protein ubiquitination"/>
    <property type="evidence" value="ECO:0007669"/>
    <property type="project" value="TreeGrafter"/>
</dbReference>
<proteinExistence type="predicted"/>
<dbReference type="GO" id="GO:0008270">
    <property type="term" value="F:zinc ion binding"/>
    <property type="evidence" value="ECO:0007669"/>
    <property type="project" value="UniProtKB-KW"/>
</dbReference>
<feature type="transmembrane region" description="Helical" evidence="6">
    <location>
        <begin position="114"/>
        <end position="137"/>
    </location>
</feature>